<evidence type="ECO:0000259" key="1">
    <source>
        <dbReference type="Pfam" id="PF01636"/>
    </source>
</evidence>
<dbReference type="AlphaFoldDB" id="A0A2S9JBP2"/>
<gene>
    <name evidence="2" type="ORF">C5750_23050</name>
</gene>
<dbReference type="RefSeq" id="WP_105737161.1">
    <property type="nucleotide sequence ID" value="NZ_PVBT01000008.1"/>
</dbReference>
<evidence type="ECO:0000313" key="2">
    <source>
        <dbReference type="EMBL" id="PRD50198.1"/>
    </source>
</evidence>
<organism evidence="2 3">
    <name type="scientific">Phyllobacterium myrsinacearum</name>
    <dbReference type="NCBI Taxonomy" id="28101"/>
    <lineage>
        <taxon>Bacteria</taxon>
        <taxon>Pseudomonadati</taxon>
        <taxon>Pseudomonadota</taxon>
        <taxon>Alphaproteobacteria</taxon>
        <taxon>Hyphomicrobiales</taxon>
        <taxon>Phyllobacteriaceae</taxon>
        <taxon>Phyllobacterium</taxon>
    </lineage>
</organism>
<keyword evidence="3" id="KW-1185">Reference proteome</keyword>
<dbReference type="InterPro" id="IPR002575">
    <property type="entry name" value="Aminoglycoside_PTrfase"/>
</dbReference>
<protein>
    <recommendedName>
        <fullName evidence="1">Aminoglycoside phosphotransferase domain-containing protein</fullName>
    </recommendedName>
</protein>
<dbReference type="InterPro" id="IPR051678">
    <property type="entry name" value="AGP_Transferase"/>
</dbReference>
<dbReference type="Gene3D" id="3.30.200.150">
    <property type="match status" value="1"/>
</dbReference>
<dbReference type="OrthoDB" id="3806873at2"/>
<dbReference type="Proteomes" id="UP000238563">
    <property type="component" value="Unassembled WGS sequence"/>
</dbReference>
<comment type="caution">
    <text evidence="2">The sequence shown here is derived from an EMBL/GenBank/DDBJ whole genome shotgun (WGS) entry which is preliminary data.</text>
</comment>
<dbReference type="CDD" id="cd05120">
    <property type="entry name" value="APH_ChoK_like"/>
    <property type="match status" value="1"/>
</dbReference>
<name>A0A2S9JBP2_9HYPH</name>
<evidence type="ECO:0000313" key="3">
    <source>
        <dbReference type="Proteomes" id="UP000238563"/>
    </source>
</evidence>
<dbReference type="Pfam" id="PF01636">
    <property type="entry name" value="APH"/>
    <property type="match status" value="1"/>
</dbReference>
<proteinExistence type="predicted"/>
<accession>A0A2S9JBP2</accession>
<dbReference type="Gene3D" id="3.90.1200.10">
    <property type="match status" value="1"/>
</dbReference>
<feature type="domain" description="Aminoglycoside phosphotransferase" evidence="1">
    <location>
        <begin position="25"/>
        <end position="246"/>
    </location>
</feature>
<reference evidence="2 3" key="1">
    <citation type="submission" date="2018-02" db="EMBL/GenBank/DDBJ databases">
        <title>The draft genome of Phyllobacterium myrsinacearum DSM5892.</title>
        <authorList>
            <person name="Li L."/>
            <person name="Liu L."/>
            <person name="Zhang X."/>
            <person name="Wang T."/>
        </authorList>
    </citation>
    <scope>NUCLEOTIDE SEQUENCE [LARGE SCALE GENOMIC DNA]</scope>
    <source>
        <strain evidence="2 3">DSM 5892</strain>
    </source>
</reference>
<dbReference type="InterPro" id="IPR011009">
    <property type="entry name" value="Kinase-like_dom_sf"/>
</dbReference>
<sequence>MQKPDISLAAAAGKLRQLTGETVRLVPITEGEDSRAFRYDLGNERFVLRINRSADGFAKDAYASRHFSAPALPIPAIVAHGVLDDGNGFCVSNMAEGVTLQDLPPQDLPPVLAPVADVLQAIALSGVGPARGYGPFDAGGNGRNASWAEFLSAVSGYDWSFVASLTGDDRAADMAGRCAELARHCPDVRALVHADFGSNNVLTDGRHITGVIDWSEAMYGDPLYDIANILFWRPWLDCMEQQARYFEAHRPDLVQDKTVLACYQLRIGLQQVHESAIDGAQGDMHWALQRCAAITNALGQR</sequence>
<dbReference type="PANTHER" id="PTHR21310">
    <property type="entry name" value="AMINOGLYCOSIDE PHOSPHOTRANSFERASE-RELATED-RELATED"/>
    <property type="match status" value="1"/>
</dbReference>
<dbReference type="EMBL" id="PVBT01000008">
    <property type="protein sequence ID" value="PRD50198.1"/>
    <property type="molecule type" value="Genomic_DNA"/>
</dbReference>
<dbReference type="SUPFAM" id="SSF56112">
    <property type="entry name" value="Protein kinase-like (PK-like)"/>
    <property type="match status" value="1"/>
</dbReference>